<gene>
    <name evidence="3" type="ORF">QQF64_000057</name>
</gene>
<evidence type="ECO:0000313" key="3">
    <source>
        <dbReference type="EMBL" id="KAL1281254.1"/>
    </source>
</evidence>
<keyword evidence="2" id="KW-0812">Transmembrane</keyword>
<organism evidence="3 4">
    <name type="scientific">Cirrhinus molitorella</name>
    <name type="common">mud carp</name>
    <dbReference type="NCBI Taxonomy" id="172907"/>
    <lineage>
        <taxon>Eukaryota</taxon>
        <taxon>Metazoa</taxon>
        <taxon>Chordata</taxon>
        <taxon>Craniata</taxon>
        <taxon>Vertebrata</taxon>
        <taxon>Euteleostomi</taxon>
        <taxon>Actinopterygii</taxon>
        <taxon>Neopterygii</taxon>
        <taxon>Teleostei</taxon>
        <taxon>Ostariophysi</taxon>
        <taxon>Cypriniformes</taxon>
        <taxon>Cyprinidae</taxon>
        <taxon>Labeoninae</taxon>
        <taxon>Labeonini</taxon>
        <taxon>Cirrhinus</taxon>
    </lineage>
</organism>
<evidence type="ECO:0000256" key="2">
    <source>
        <dbReference type="SAM" id="Phobius"/>
    </source>
</evidence>
<dbReference type="EMBL" id="JAYMGO010000001">
    <property type="protein sequence ID" value="KAL1281254.1"/>
    <property type="molecule type" value="Genomic_DNA"/>
</dbReference>
<evidence type="ECO:0000256" key="1">
    <source>
        <dbReference type="SAM" id="Coils"/>
    </source>
</evidence>
<protein>
    <submittedName>
        <fullName evidence="3">Uncharacterized protein</fullName>
    </submittedName>
</protein>
<reference evidence="3 4" key="1">
    <citation type="submission" date="2023-09" db="EMBL/GenBank/DDBJ databases">
        <authorList>
            <person name="Wang M."/>
        </authorList>
    </citation>
    <scope>NUCLEOTIDE SEQUENCE [LARGE SCALE GENOMIC DNA]</scope>
    <source>
        <strain evidence="3">GT-2023</strain>
        <tissue evidence="3">Liver</tissue>
    </source>
</reference>
<proteinExistence type="predicted"/>
<keyword evidence="2" id="KW-1133">Transmembrane helix</keyword>
<dbReference type="Gene3D" id="1.20.5.340">
    <property type="match status" value="1"/>
</dbReference>
<comment type="caution">
    <text evidence="3">The sequence shown here is derived from an EMBL/GenBank/DDBJ whole genome shotgun (WGS) entry which is preliminary data.</text>
</comment>
<name>A0ABR3NWG1_9TELE</name>
<sequence length="280" mass="31855">MANSIIQKAPKSPLKLQCVQTLEKCQIDEERKGQMINAAILLLPSLFKEKHDELFVLDKDPVSPTPTVVVGDRDGGPLESTSVNVRMDGSDMFRDNGEVDISLALALAFFTVSCVPSRHYYKKSSHHSKDYSSSVMFDKIQEQIMDLEAIFEGGSRCSALITVSLGLICVLLLIFIILQHITITAERDLIKSYENTAEEFSQTINSLQDNYTDLMTEKHQLQNNFNYCSHNMEMETRAKYFTAQKVQLQRDFDYLSQKKVELESRVMSLSYELKQEKSKG</sequence>
<accession>A0ABR3NWG1</accession>
<dbReference type="Proteomes" id="UP001558613">
    <property type="component" value="Unassembled WGS sequence"/>
</dbReference>
<evidence type="ECO:0000313" key="4">
    <source>
        <dbReference type="Proteomes" id="UP001558613"/>
    </source>
</evidence>
<feature type="coiled-coil region" evidence="1">
    <location>
        <begin position="190"/>
        <end position="224"/>
    </location>
</feature>
<keyword evidence="1" id="KW-0175">Coiled coil</keyword>
<keyword evidence="4" id="KW-1185">Reference proteome</keyword>
<feature type="transmembrane region" description="Helical" evidence="2">
    <location>
        <begin position="159"/>
        <end position="178"/>
    </location>
</feature>
<keyword evidence="2" id="KW-0472">Membrane</keyword>